<dbReference type="AlphaFoldDB" id="A0A5C6ZEI1"/>
<name>A0A5C6ZEI1_9FLAO</name>
<proteinExistence type="predicted"/>
<evidence type="ECO:0000313" key="3">
    <source>
        <dbReference type="Proteomes" id="UP000321578"/>
    </source>
</evidence>
<accession>A0A5C6ZEI1</accession>
<evidence type="ECO:0008006" key="4">
    <source>
        <dbReference type="Google" id="ProtNLM"/>
    </source>
</evidence>
<evidence type="ECO:0000313" key="2">
    <source>
        <dbReference type="EMBL" id="TXD87981.1"/>
    </source>
</evidence>
<feature type="transmembrane region" description="Helical" evidence="1">
    <location>
        <begin position="9"/>
        <end position="30"/>
    </location>
</feature>
<evidence type="ECO:0000256" key="1">
    <source>
        <dbReference type="SAM" id="Phobius"/>
    </source>
</evidence>
<keyword evidence="3" id="KW-1185">Reference proteome</keyword>
<dbReference type="RefSeq" id="WP_147087415.1">
    <property type="nucleotide sequence ID" value="NZ_VORM01000017.1"/>
</dbReference>
<dbReference type="Proteomes" id="UP000321578">
    <property type="component" value="Unassembled WGS sequence"/>
</dbReference>
<organism evidence="2 3">
    <name type="scientific">Subsaximicrobium wynnwilliamsii</name>
    <dbReference type="NCBI Taxonomy" id="291179"/>
    <lineage>
        <taxon>Bacteria</taxon>
        <taxon>Pseudomonadati</taxon>
        <taxon>Bacteroidota</taxon>
        <taxon>Flavobacteriia</taxon>
        <taxon>Flavobacteriales</taxon>
        <taxon>Flavobacteriaceae</taxon>
        <taxon>Subsaximicrobium</taxon>
    </lineage>
</organism>
<keyword evidence="1" id="KW-1133">Transmembrane helix</keyword>
<sequence>MSKKTKKTLAIVGIIAVVLIICFLIANYFAKQKLESMVANLPENIQLQYEAADISVLSGSVTLEKPLLSIKGKTTQSTNAKIKLESFTIEDLSYWDLIFNANINLDRIVLNAPEITYFHNKLIKNEAYKGSGNAKLKQDVNVKSFEILNASIEVFDQASDSLIFKTNNLEFKLEGISVNAETLASKLPLEFKDLTFSTKNLKFQTNEFDDLYVDSISVTKTHSKFSGVAIKTKYSKSELSQRIKKERDHFDVTIASAEVFEQDAGFHGDSIFDFRSKKVLINGLKLNVYRDKLVADDPTRKDLYSKMLRELKFNLALDELLIEESSILYEEKVKQDKPAGELQFGQLEASMLNVGNTYEAPVEIEISTNFMKSTPLKVNWDFDVQDVNDHFIFKADLGLLKAEDLNPFMTPNLNITLDGELNKTFFTIDANANTGSIDLKTDYAQFDINILKGDGKDKNKLLSGIVNLFVAKTSQKKEDDYRYGNAENVERDKTKSVFNFVWLNAKSGLLSAMTGGGKKE</sequence>
<protein>
    <recommendedName>
        <fullName evidence="4">DUF748 domain-containing protein</fullName>
    </recommendedName>
</protein>
<keyword evidence="1" id="KW-0472">Membrane</keyword>
<keyword evidence="1" id="KW-0812">Transmembrane</keyword>
<dbReference type="OrthoDB" id="1412480at2"/>
<comment type="caution">
    <text evidence="2">The sequence shown here is derived from an EMBL/GenBank/DDBJ whole genome shotgun (WGS) entry which is preliminary data.</text>
</comment>
<dbReference type="EMBL" id="VORO01000018">
    <property type="protein sequence ID" value="TXD87981.1"/>
    <property type="molecule type" value="Genomic_DNA"/>
</dbReference>
<gene>
    <name evidence="2" type="ORF">ESY86_15030</name>
</gene>
<reference evidence="2 3" key="1">
    <citation type="submission" date="2019-08" db="EMBL/GenBank/DDBJ databases">
        <title>Genomes of Subsaximicrobium wynnwilliamsii strains.</title>
        <authorList>
            <person name="Bowman J.P."/>
        </authorList>
    </citation>
    <scope>NUCLEOTIDE SEQUENCE [LARGE SCALE GENOMIC DNA]</scope>
    <source>
        <strain evidence="2 3">2-80-2</strain>
    </source>
</reference>